<keyword evidence="2 5" id="KW-0812">Transmembrane</keyword>
<evidence type="ECO:0000256" key="5">
    <source>
        <dbReference type="SAM" id="Phobius"/>
    </source>
</evidence>
<evidence type="ECO:0000256" key="3">
    <source>
        <dbReference type="ARBA" id="ARBA00022989"/>
    </source>
</evidence>
<accession>A0A2I1IHZ5</accession>
<dbReference type="EMBL" id="PKGO01000003">
    <property type="protein sequence ID" value="PKY70739.1"/>
    <property type="molecule type" value="Genomic_DNA"/>
</dbReference>
<feature type="transmembrane region" description="Helical" evidence="5">
    <location>
        <begin position="59"/>
        <end position="79"/>
    </location>
</feature>
<dbReference type="PANTHER" id="PTHR21016:SF25">
    <property type="entry name" value="TM2 DOMAIN-CONTAINING PROTEIN DDB_G0277895-RELATED"/>
    <property type="match status" value="1"/>
</dbReference>
<dbReference type="AlphaFoldDB" id="A0A2I1IHZ5"/>
<feature type="transmembrane region" description="Helical" evidence="5">
    <location>
        <begin position="85"/>
        <end position="108"/>
    </location>
</feature>
<dbReference type="InterPro" id="IPR007829">
    <property type="entry name" value="TM2"/>
</dbReference>
<dbReference type="InterPro" id="IPR050932">
    <property type="entry name" value="TM2D1-3-like"/>
</dbReference>
<evidence type="ECO:0000259" key="6">
    <source>
        <dbReference type="Pfam" id="PF05154"/>
    </source>
</evidence>
<keyword evidence="4 5" id="KW-0472">Membrane</keyword>
<organism evidence="7 8">
    <name type="scientific">Brevibacterium ravenspurgense</name>
    <dbReference type="NCBI Taxonomy" id="479117"/>
    <lineage>
        <taxon>Bacteria</taxon>
        <taxon>Bacillati</taxon>
        <taxon>Actinomycetota</taxon>
        <taxon>Actinomycetes</taxon>
        <taxon>Micrococcales</taxon>
        <taxon>Brevibacteriaceae</taxon>
        <taxon>Brevibacterium</taxon>
    </lineage>
</organism>
<proteinExistence type="predicted"/>
<evidence type="ECO:0000256" key="1">
    <source>
        <dbReference type="ARBA" id="ARBA00004141"/>
    </source>
</evidence>
<keyword evidence="3 5" id="KW-1133">Transmembrane helix</keyword>
<evidence type="ECO:0000256" key="4">
    <source>
        <dbReference type="ARBA" id="ARBA00023136"/>
    </source>
</evidence>
<evidence type="ECO:0000256" key="2">
    <source>
        <dbReference type="ARBA" id="ARBA00022692"/>
    </source>
</evidence>
<comment type="caution">
    <text evidence="7">The sequence shown here is derived from an EMBL/GenBank/DDBJ whole genome shotgun (WGS) entry which is preliminary data.</text>
</comment>
<dbReference type="PANTHER" id="PTHR21016">
    <property type="entry name" value="BETA-AMYLOID BINDING PROTEIN-RELATED"/>
    <property type="match status" value="1"/>
</dbReference>
<reference evidence="7 8" key="1">
    <citation type="submission" date="2017-12" db="EMBL/GenBank/DDBJ databases">
        <title>Phylogenetic diversity of female urinary microbiome.</title>
        <authorList>
            <person name="Thomas-White K."/>
            <person name="Wolfe A.J."/>
        </authorList>
    </citation>
    <scope>NUCLEOTIDE SEQUENCE [LARGE SCALE GENOMIC DNA]</scope>
    <source>
        <strain evidence="7 8">UMB0426</strain>
    </source>
</reference>
<sequence>MAQKSGTRRRLPQRETSSTADCLVGGGGGGGGGGILVRRAVCAYCWRVTTNTHTSQKSFLVTWLLAWFLGTLGIDRFYLGKIGTGVLKLITLGGFGIWAIIDLIIYLVGAGRDKSGQPLEGYEQHKKLAWIVTIVLFVLGIGFGGCSVTNLGDLQSDAMALGL</sequence>
<evidence type="ECO:0000313" key="7">
    <source>
        <dbReference type="EMBL" id="PKY70739.1"/>
    </source>
</evidence>
<dbReference type="Pfam" id="PF05154">
    <property type="entry name" value="TM2"/>
    <property type="match status" value="1"/>
</dbReference>
<dbReference type="GO" id="GO:0016020">
    <property type="term" value="C:membrane"/>
    <property type="evidence" value="ECO:0007669"/>
    <property type="project" value="UniProtKB-SubCell"/>
</dbReference>
<name>A0A2I1IHZ5_9MICO</name>
<feature type="transmembrane region" description="Helical" evidence="5">
    <location>
        <begin position="128"/>
        <end position="151"/>
    </location>
</feature>
<feature type="domain" description="TM2" evidence="6">
    <location>
        <begin position="55"/>
        <end position="104"/>
    </location>
</feature>
<protein>
    <submittedName>
        <fullName evidence="7">TM2 domain-containing protein</fullName>
    </submittedName>
</protein>
<evidence type="ECO:0000313" key="8">
    <source>
        <dbReference type="Proteomes" id="UP000242755"/>
    </source>
</evidence>
<gene>
    <name evidence="7" type="ORF">CYJ40_04015</name>
</gene>
<comment type="subcellular location">
    <subcellularLocation>
        <location evidence="1">Membrane</location>
        <topology evidence="1">Multi-pass membrane protein</topology>
    </subcellularLocation>
</comment>
<dbReference type="Proteomes" id="UP000242755">
    <property type="component" value="Unassembled WGS sequence"/>
</dbReference>